<dbReference type="PRINTS" id="PR01076">
    <property type="entry name" value="CALDESMON"/>
</dbReference>
<dbReference type="PANTHER" id="PTHR18949">
    <property type="entry name" value="CALDESMON"/>
    <property type="match status" value="1"/>
</dbReference>
<feature type="compositionally biased region" description="Basic and acidic residues" evidence="1">
    <location>
        <begin position="223"/>
        <end position="247"/>
    </location>
</feature>
<feature type="compositionally biased region" description="Basic and acidic residues" evidence="1">
    <location>
        <begin position="90"/>
        <end position="126"/>
    </location>
</feature>
<feature type="compositionally biased region" description="Acidic residues" evidence="1">
    <location>
        <begin position="127"/>
        <end position="138"/>
    </location>
</feature>
<dbReference type="Ensembl" id="ENSGACT00000047989.1">
    <property type="protein sequence ID" value="ENSGACP00000058071.1"/>
    <property type="gene ID" value="ENSGACG00000032432.1"/>
</dbReference>
<feature type="compositionally biased region" description="Basic and acidic residues" evidence="1">
    <location>
        <begin position="139"/>
        <end position="165"/>
    </location>
</feature>
<feature type="region of interest" description="Disordered" evidence="1">
    <location>
        <begin position="513"/>
        <end position="561"/>
    </location>
</feature>
<feature type="compositionally biased region" description="Basic and acidic residues" evidence="1">
    <location>
        <begin position="69"/>
        <end position="81"/>
    </location>
</feature>
<organism evidence="2 3">
    <name type="scientific">Gasterosteus aculeatus aculeatus</name>
    <name type="common">three-spined stickleback</name>
    <dbReference type="NCBI Taxonomy" id="481459"/>
    <lineage>
        <taxon>Eukaryota</taxon>
        <taxon>Metazoa</taxon>
        <taxon>Chordata</taxon>
        <taxon>Craniata</taxon>
        <taxon>Vertebrata</taxon>
        <taxon>Euteleostomi</taxon>
        <taxon>Actinopterygii</taxon>
        <taxon>Neopterygii</taxon>
        <taxon>Teleostei</taxon>
        <taxon>Neoteleostei</taxon>
        <taxon>Acanthomorphata</taxon>
        <taxon>Eupercaria</taxon>
        <taxon>Perciformes</taxon>
        <taxon>Cottioidei</taxon>
        <taxon>Gasterosteales</taxon>
        <taxon>Gasterosteidae</taxon>
        <taxon>Gasterosteus</taxon>
    </lineage>
</organism>
<evidence type="ECO:0000256" key="1">
    <source>
        <dbReference type="SAM" id="MobiDB-lite"/>
    </source>
</evidence>
<evidence type="ECO:0000313" key="3">
    <source>
        <dbReference type="Proteomes" id="UP000007635"/>
    </source>
</evidence>
<reference evidence="2" key="2">
    <citation type="submission" date="2025-08" db="UniProtKB">
        <authorList>
            <consortium name="Ensembl"/>
        </authorList>
    </citation>
    <scope>IDENTIFICATION</scope>
</reference>
<reference evidence="2 3" key="1">
    <citation type="journal article" date="2021" name="G3 (Bethesda)">
        <title>Improved contiguity of the threespine stickleback genome using long-read sequencing.</title>
        <authorList>
            <person name="Nath S."/>
            <person name="Shaw D.E."/>
            <person name="White M.A."/>
        </authorList>
    </citation>
    <scope>NUCLEOTIDE SEQUENCE [LARGE SCALE GENOMIC DNA]</scope>
    <source>
        <strain evidence="2 3">Lake Benthic</strain>
    </source>
</reference>
<dbReference type="GO" id="GO:0006936">
    <property type="term" value="P:muscle contraction"/>
    <property type="evidence" value="ECO:0007669"/>
    <property type="project" value="InterPro"/>
</dbReference>
<feature type="compositionally biased region" description="Polar residues" evidence="1">
    <location>
        <begin position="11"/>
        <end position="20"/>
    </location>
</feature>
<keyword evidence="3" id="KW-1185">Reference proteome</keyword>
<dbReference type="GO" id="GO:0003779">
    <property type="term" value="F:actin binding"/>
    <property type="evidence" value="ECO:0007669"/>
    <property type="project" value="InterPro"/>
</dbReference>
<dbReference type="GO" id="GO:0005516">
    <property type="term" value="F:calmodulin binding"/>
    <property type="evidence" value="ECO:0007669"/>
    <property type="project" value="InterPro"/>
</dbReference>
<feature type="region of interest" description="Disordered" evidence="1">
    <location>
        <begin position="1"/>
        <end position="441"/>
    </location>
</feature>
<accession>A0AAQ4R7E4</accession>
<dbReference type="InterPro" id="IPR006017">
    <property type="entry name" value="Caldesmon"/>
</dbReference>
<sequence length="632" mass="71843">MSESIRRKSSSRQLLQNLISVTAERSQEDAEEAERERRRRARETQRGEGGGPSSRRDPGQGDGLTARSAELDVELKPRCNQEEDEGFSDWSHRLENRGEQEVQDFPRRPLTRRKPEPGVDGKRQKGEEEEEKEEEEGCEPERSSRSKEASSRPPEKMTCDREEVRMSYSSTVFLSQDTRPQHTDRTSYLLAGTMRPRRGACRVDGELEREEQKEEVQAALQRESTETQRSSRDEEDHEEELSFRREEEECQYLRGEQEEEEEEEEEHRMPDTSWMESSRGEEARGSEEARSEEASRRSEEASKRSKEAKSEKGSRRSEEASKRSKEPMSEEASSRSEEAKREEASKRSKEAKSEEARRRSEEASRSEEARSEEASRRSEEARSEEASRSEEARSEEASRRSEEARSEEASRRSEEPRSEEARRRSAASLCCSSDGEESLNYAPMSPTFKKLLIQFYPDEVNSRVSTDGKCSIIERTESLRKSTSHIKKTPSPVVVSKIDKKLELYAQALEVSTKDGRPGAQTPTDLTSPAERVSSKKSLFEPGDTRRHNAPPGSPSKDADGLKVGVANLINQWVGGSEGGSRCSSSCRPAENFSGKRFKFVVTGHGKYEKVPVEDCREEAHCPPAGHFYEDL</sequence>
<feature type="compositionally biased region" description="Polar residues" evidence="1">
    <location>
        <begin position="167"/>
        <end position="178"/>
    </location>
</feature>
<dbReference type="Pfam" id="PF02029">
    <property type="entry name" value="Caldesmon"/>
    <property type="match status" value="1"/>
</dbReference>
<dbReference type="GeneTree" id="ENSGT00980000199380"/>
<evidence type="ECO:0000313" key="2">
    <source>
        <dbReference type="Ensembl" id="ENSGACP00000058071.1"/>
    </source>
</evidence>
<name>A0AAQ4R7E4_GASAC</name>
<dbReference type="PANTHER" id="PTHR18949:SF1">
    <property type="entry name" value="LYMPHOCYTE-SPECIFIC PROTEIN 1"/>
    <property type="match status" value="1"/>
</dbReference>
<proteinExistence type="predicted"/>
<dbReference type="AlphaFoldDB" id="A0AAQ4R7E4"/>
<dbReference type="Proteomes" id="UP000007635">
    <property type="component" value="Chromosome II"/>
</dbReference>
<dbReference type="InterPro" id="IPR006018">
    <property type="entry name" value="Caldesmon_LSP"/>
</dbReference>
<feature type="compositionally biased region" description="Basic and acidic residues" evidence="1">
    <location>
        <begin position="201"/>
        <end position="216"/>
    </location>
</feature>
<evidence type="ECO:0008006" key="4">
    <source>
        <dbReference type="Google" id="ProtNLM"/>
    </source>
</evidence>
<feature type="compositionally biased region" description="Basic and acidic residues" evidence="1">
    <location>
        <begin position="278"/>
        <end position="423"/>
    </location>
</feature>
<protein>
    <recommendedName>
        <fullName evidence="4">Lymphocyte specific protein 1 a</fullName>
    </recommendedName>
</protein>
<dbReference type="GO" id="GO:0017022">
    <property type="term" value="F:myosin binding"/>
    <property type="evidence" value="ECO:0007669"/>
    <property type="project" value="InterPro"/>
</dbReference>
<reference evidence="2" key="3">
    <citation type="submission" date="2025-09" db="UniProtKB">
        <authorList>
            <consortium name="Ensembl"/>
        </authorList>
    </citation>
    <scope>IDENTIFICATION</scope>
</reference>